<dbReference type="InterPro" id="IPR029044">
    <property type="entry name" value="Nucleotide-diphossugar_trans"/>
</dbReference>
<keyword evidence="7" id="KW-0333">Golgi apparatus</keyword>
<feature type="region of interest" description="Disordered" evidence="9">
    <location>
        <begin position="331"/>
        <end position="360"/>
    </location>
</feature>
<dbReference type="RefSeq" id="XP_021872830.1">
    <property type="nucleotide sequence ID" value="XM_022014070.1"/>
</dbReference>
<dbReference type="InParanoid" id="A0A1Y1UN76"/>
<keyword evidence="8" id="KW-0472">Membrane</keyword>
<keyword evidence="3 10" id="KW-0808">Transferase</keyword>
<dbReference type="Gene3D" id="3.90.550.10">
    <property type="entry name" value="Spore Coat Polysaccharide Biosynthesis Protein SpsA, Chain A"/>
    <property type="match status" value="1"/>
</dbReference>
<dbReference type="Pfam" id="PF11051">
    <property type="entry name" value="Mannosyl_trans3"/>
    <property type="match status" value="2"/>
</dbReference>
<keyword evidence="5" id="KW-0735">Signal-anchor</keyword>
<comment type="subcellular location">
    <subcellularLocation>
        <location evidence="1">Golgi apparatus membrane</location>
        <topology evidence="1">Single-pass type II membrane protein</topology>
    </subcellularLocation>
</comment>
<evidence type="ECO:0000313" key="11">
    <source>
        <dbReference type="Proteomes" id="UP000193218"/>
    </source>
</evidence>
<evidence type="ECO:0000256" key="3">
    <source>
        <dbReference type="ARBA" id="ARBA00022679"/>
    </source>
</evidence>
<organism evidence="10 11">
    <name type="scientific">Kockovaella imperatae</name>
    <dbReference type="NCBI Taxonomy" id="4999"/>
    <lineage>
        <taxon>Eukaryota</taxon>
        <taxon>Fungi</taxon>
        <taxon>Dikarya</taxon>
        <taxon>Basidiomycota</taxon>
        <taxon>Agaricomycotina</taxon>
        <taxon>Tremellomycetes</taxon>
        <taxon>Tremellales</taxon>
        <taxon>Cuniculitremaceae</taxon>
        <taxon>Kockovaella</taxon>
    </lineage>
</organism>
<protein>
    <submittedName>
        <fullName evidence="10">Mannosyltransferase putative-domain-containing protein</fullName>
    </submittedName>
</protein>
<dbReference type="EMBL" id="NBSH01000003">
    <property type="protein sequence ID" value="ORX38967.1"/>
    <property type="molecule type" value="Genomic_DNA"/>
</dbReference>
<dbReference type="PANTHER" id="PTHR31646">
    <property type="entry name" value="ALPHA-1,2-MANNOSYLTRANSFERASE MNN2"/>
    <property type="match status" value="1"/>
</dbReference>
<dbReference type="InterPro" id="IPR022751">
    <property type="entry name" value="Alpha_mannosyltransferase"/>
</dbReference>
<gene>
    <name evidence="10" type="ORF">BD324DRAFT_607433</name>
</gene>
<evidence type="ECO:0000256" key="1">
    <source>
        <dbReference type="ARBA" id="ARBA00004323"/>
    </source>
</evidence>
<dbReference type="STRING" id="4999.A0A1Y1UN76"/>
<keyword evidence="4" id="KW-0812">Transmembrane</keyword>
<keyword evidence="11" id="KW-1185">Reference proteome</keyword>
<dbReference type="GO" id="GO:0000026">
    <property type="term" value="F:alpha-1,2-mannosyltransferase activity"/>
    <property type="evidence" value="ECO:0007669"/>
    <property type="project" value="TreeGrafter"/>
</dbReference>
<evidence type="ECO:0000256" key="9">
    <source>
        <dbReference type="SAM" id="MobiDB-lite"/>
    </source>
</evidence>
<dbReference type="Proteomes" id="UP000193218">
    <property type="component" value="Unassembled WGS sequence"/>
</dbReference>
<name>A0A1Y1UN76_9TREE</name>
<comment type="similarity">
    <text evidence="2">Belongs to the MNN1/MNT family.</text>
</comment>
<feature type="compositionally biased region" description="Acidic residues" evidence="9">
    <location>
        <begin position="331"/>
        <end position="340"/>
    </location>
</feature>
<evidence type="ECO:0000256" key="8">
    <source>
        <dbReference type="ARBA" id="ARBA00023136"/>
    </source>
</evidence>
<evidence type="ECO:0000256" key="5">
    <source>
        <dbReference type="ARBA" id="ARBA00022968"/>
    </source>
</evidence>
<dbReference type="GeneID" id="33555878"/>
<dbReference type="PANTHER" id="PTHR31646:SF1">
    <property type="entry name" value="ALPHA-1,2-MANNOSYLTRANSFERASE MNN2"/>
    <property type="match status" value="1"/>
</dbReference>
<evidence type="ECO:0000313" key="10">
    <source>
        <dbReference type="EMBL" id="ORX38967.1"/>
    </source>
</evidence>
<proteinExistence type="inferred from homology"/>
<sequence>MTTLFHTQAPHPARKIRPTISRPSPEQYAGFTIEIADAHFDLGSSDAGKTRTAHSHVVSSLPDYTSFEHLYHGRGIVILAGGRYAQYATTSLNVLRIMGSKLPVEIWIKDESEHDILWAKEVEKYGAKVRMISDYAPIGSVWDWFNPTTYFGKPVPWSPYQLKTMAILFSKFEQVLFLDADSVPIRDPEELFESTAYRDTGALIWPDLWPSIASSWLPYLIGLTPARSDKMWHEQTAESGQMIWNKKMHWKSLLLACYYNFYGQGFWYTAITGSGQGWGDKDTYLVALQALEEPYHIVHKLPERFPAWESDIPIINLQFKPNEPIQAEDTLEGEEEDLDPEATIASSPSPTTSATSPGTSPIPAFAHACGGIKWGLGEFAEAYHSSTPWSLFSKFTSPRYSHLSELLSKGERVLSVLPYQTEEDVELQLWRGLEHAACWSRAMGSLETCLWTRERLRVIFDQSVVSDKNIHEC</sequence>
<dbReference type="GO" id="GO:0046354">
    <property type="term" value="P:mannan biosynthetic process"/>
    <property type="evidence" value="ECO:0007669"/>
    <property type="project" value="TreeGrafter"/>
</dbReference>
<dbReference type="OrthoDB" id="430354at2759"/>
<reference evidence="10 11" key="1">
    <citation type="submission" date="2017-03" db="EMBL/GenBank/DDBJ databases">
        <title>Widespread Adenine N6-methylation of Active Genes in Fungi.</title>
        <authorList>
            <consortium name="DOE Joint Genome Institute"/>
            <person name="Mondo S.J."/>
            <person name="Dannebaum R.O."/>
            <person name="Kuo R.C."/>
            <person name="Louie K.B."/>
            <person name="Bewick A.J."/>
            <person name="Labutti K."/>
            <person name="Haridas S."/>
            <person name="Kuo A."/>
            <person name="Salamov A."/>
            <person name="Ahrendt S.R."/>
            <person name="Lau R."/>
            <person name="Bowen B.P."/>
            <person name="Lipzen A."/>
            <person name="Sullivan W."/>
            <person name="Andreopoulos W.B."/>
            <person name="Clum A."/>
            <person name="Lindquist E."/>
            <person name="Daum C."/>
            <person name="Northen T.R."/>
            <person name="Ramamoorthy G."/>
            <person name="Schmitz R.J."/>
            <person name="Gryganskyi A."/>
            <person name="Culley D."/>
            <person name="Magnuson J."/>
            <person name="James T.Y."/>
            <person name="O'Malley M.A."/>
            <person name="Stajich J.E."/>
            <person name="Spatafora J.W."/>
            <person name="Visel A."/>
            <person name="Grigoriev I.V."/>
        </authorList>
    </citation>
    <scope>NUCLEOTIDE SEQUENCE [LARGE SCALE GENOMIC DNA]</scope>
    <source>
        <strain evidence="10 11">NRRL Y-17943</strain>
    </source>
</reference>
<dbReference type="SUPFAM" id="SSF53448">
    <property type="entry name" value="Nucleotide-diphospho-sugar transferases"/>
    <property type="match status" value="1"/>
</dbReference>
<evidence type="ECO:0000256" key="4">
    <source>
        <dbReference type="ARBA" id="ARBA00022692"/>
    </source>
</evidence>
<keyword evidence="10" id="KW-0328">Glycosyltransferase</keyword>
<evidence type="ECO:0000256" key="2">
    <source>
        <dbReference type="ARBA" id="ARBA00009105"/>
    </source>
</evidence>
<comment type="caution">
    <text evidence="10">The sequence shown here is derived from an EMBL/GenBank/DDBJ whole genome shotgun (WGS) entry which is preliminary data.</text>
</comment>
<dbReference type="AlphaFoldDB" id="A0A1Y1UN76"/>
<keyword evidence="6" id="KW-1133">Transmembrane helix</keyword>
<feature type="region of interest" description="Disordered" evidence="9">
    <location>
        <begin position="1"/>
        <end position="23"/>
    </location>
</feature>
<feature type="compositionally biased region" description="Low complexity" evidence="9">
    <location>
        <begin position="341"/>
        <end position="360"/>
    </location>
</feature>
<dbReference type="GO" id="GO:0000139">
    <property type="term" value="C:Golgi membrane"/>
    <property type="evidence" value="ECO:0007669"/>
    <property type="project" value="UniProtKB-SubCell"/>
</dbReference>
<evidence type="ECO:0000256" key="7">
    <source>
        <dbReference type="ARBA" id="ARBA00023034"/>
    </source>
</evidence>
<evidence type="ECO:0000256" key="6">
    <source>
        <dbReference type="ARBA" id="ARBA00022989"/>
    </source>
</evidence>
<accession>A0A1Y1UN76</accession>